<protein>
    <submittedName>
        <fullName evidence="1">CLUMA_CG018595, isoform A</fullName>
    </submittedName>
</protein>
<dbReference type="AlphaFoldDB" id="A0A1J1IYN5"/>
<proteinExistence type="predicted"/>
<keyword evidence="2" id="KW-1185">Reference proteome</keyword>
<name>A0A1J1IYN5_9DIPT</name>
<evidence type="ECO:0000313" key="2">
    <source>
        <dbReference type="Proteomes" id="UP000183832"/>
    </source>
</evidence>
<reference evidence="1 2" key="1">
    <citation type="submission" date="2015-04" db="EMBL/GenBank/DDBJ databases">
        <authorList>
            <person name="Syromyatnikov M.Y."/>
            <person name="Popov V.N."/>
        </authorList>
    </citation>
    <scope>NUCLEOTIDE SEQUENCE [LARGE SCALE GENOMIC DNA]</scope>
</reference>
<dbReference type="Proteomes" id="UP000183832">
    <property type="component" value="Unassembled WGS sequence"/>
</dbReference>
<accession>A0A1J1IYN5</accession>
<evidence type="ECO:0000313" key="1">
    <source>
        <dbReference type="EMBL" id="CRL05263.1"/>
    </source>
</evidence>
<gene>
    <name evidence="1" type="ORF">CLUMA_CG018595</name>
</gene>
<sequence length="77" mass="9578">MKLFNYQQQHPVWPKSKLNYENEEKFLFHYLIYAQINLATSNRRSTQQHHYDFIVTNIFAFMRTTDVQIQRHDKRKM</sequence>
<dbReference type="EMBL" id="CVRI01000064">
    <property type="protein sequence ID" value="CRL05263.1"/>
    <property type="molecule type" value="Genomic_DNA"/>
</dbReference>
<organism evidence="1 2">
    <name type="scientific">Clunio marinus</name>
    <dbReference type="NCBI Taxonomy" id="568069"/>
    <lineage>
        <taxon>Eukaryota</taxon>
        <taxon>Metazoa</taxon>
        <taxon>Ecdysozoa</taxon>
        <taxon>Arthropoda</taxon>
        <taxon>Hexapoda</taxon>
        <taxon>Insecta</taxon>
        <taxon>Pterygota</taxon>
        <taxon>Neoptera</taxon>
        <taxon>Endopterygota</taxon>
        <taxon>Diptera</taxon>
        <taxon>Nematocera</taxon>
        <taxon>Chironomoidea</taxon>
        <taxon>Chironomidae</taxon>
        <taxon>Clunio</taxon>
    </lineage>
</organism>